<evidence type="ECO:0008006" key="5">
    <source>
        <dbReference type="Google" id="ProtNLM"/>
    </source>
</evidence>
<evidence type="ECO:0000256" key="2">
    <source>
        <dbReference type="SAM" id="MobiDB-lite"/>
    </source>
</evidence>
<keyword evidence="1" id="KW-0175">Coiled coil</keyword>
<proteinExistence type="predicted"/>
<feature type="region of interest" description="Disordered" evidence="2">
    <location>
        <begin position="1"/>
        <end position="25"/>
    </location>
</feature>
<evidence type="ECO:0000313" key="4">
    <source>
        <dbReference type="Proteomes" id="UP000831786"/>
    </source>
</evidence>
<dbReference type="RefSeq" id="WP_244727907.1">
    <property type="nucleotide sequence ID" value="NZ_CP095045.1"/>
</dbReference>
<gene>
    <name evidence="3" type="ORF">MUN78_16545</name>
</gene>
<reference evidence="3 4" key="1">
    <citation type="submission" date="2022-04" db="EMBL/GenBank/DDBJ databases">
        <title>Leucobacter sp. isolated from rhizosphere of garlic.</title>
        <authorList>
            <person name="Won M."/>
            <person name="Lee C.-M."/>
            <person name="Woen H.-Y."/>
            <person name="Kwon S.-W."/>
        </authorList>
    </citation>
    <scope>NUCLEOTIDE SEQUENCE [LARGE SCALE GENOMIC DNA]</scope>
    <source>
        <strain evidence="3 4">H21R-40</strain>
    </source>
</reference>
<dbReference type="Proteomes" id="UP000831786">
    <property type="component" value="Chromosome"/>
</dbReference>
<accession>A0ABY4FLZ7</accession>
<keyword evidence="4" id="KW-1185">Reference proteome</keyword>
<dbReference type="EMBL" id="CP095045">
    <property type="protein sequence ID" value="UOQ57240.1"/>
    <property type="molecule type" value="Genomic_DNA"/>
</dbReference>
<name>A0ABY4FLZ7_9MICO</name>
<protein>
    <recommendedName>
        <fullName evidence="5">Scaffolding protein</fullName>
    </recommendedName>
</protein>
<evidence type="ECO:0000313" key="3">
    <source>
        <dbReference type="EMBL" id="UOQ57240.1"/>
    </source>
</evidence>
<feature type="coiled-coil region" evidence="1">
    <location>
        <begin position="43"/>
        <end position="84"/>
    </location>
</feature>
<feature type="region of interest" description="Disordered" evidence="2">
    <location>
        <begin position="119"/>
        <end position="147"/>
    </location>
</feature>
<evidence type="ECO:0000256" key="1">
    <source>
        <dbReference type="SAM" id="Coils"/>
    </source>
</evidence>
<organism evidence="3 4">
    <name type="scientific">Leucobacter allii</name>
    <dbReference type="NCBI Taxonomy" id="2932247"/>
    <lineage>
        <taxon>Bacteria</taxon>
        <taxon>Bacillati</taxon>
        <taxon>Actinomycetota</taxon>
        <taxon>Actinomycetes</taxon>
        <taxon>Micrococcales</taxon>
        <taxon>Microbacteriaceae</taxon>
        <taxon>Leucobacter</taxon>
    </lineage>
</organism>
<sequence>MSEVTEPVEEPTVVPQGEQEDKTDWKAEARKWEGRAKENFSAVEELQKLKDAEKTELQRATEAAEAAQRELAESKQEAARLRIAAKHGIGEDHLDLLTGVDEAELEAKAGKLAKLIKVPTTEEPQRKGAWAPFDPDEGKSPNLALNGDGIENALKNVLGIG</sequence>
<feature type="compositionally biased region" description="Low complexity" evidence="2">
    <location>
        <begin position="1"/>
        <end position="15"/>
    </location>
</feature>